<comment type="caution">
    <text evidence="2">The sequence shown here is derived from an EMBL/GenBank/DDBJ whole genome shotgun (WGS) entry which is preliminary data.</text>
</comment>
<proteinExistence type="inferred from homology"/>
<dbReference type="Pfam" id="PF00893">
    <property type="entry name" value="Multi_Drug_Res"/>
    <property type="match status" value="1"/>
</dbReference>
<gene>
    <name evidence="2" type="ORF">DXT76_01980</name>
</gene>
<organism evidence="2 3">
    <name type="scientific">Halobacillus trueperi</name>
    <dbReference type="NCBI Taxonomy" id="156205"/>
    <lineage>
        <taxon>Bacteria</taxon>
        <taxon>Bacillati</taxon>
        <taxon>Bacillota</taxon>
        <taxon>Bacilli</taxon>
        <taxon>Bacillales</taxon>
        <taxon>Bacillaceae</taxon>
        <taxon>Halobacillus</taxon>
    </lineage>
</organism>
<dbReference type="GO" id="GO:0005886">
    <property type="term" value="C:plasma membrane"/>
    <property type="evidence" value="ECO:0007669"/>
    <property type="project" value="UniProtKB-SubCell"/>
</dbReference>
<keyword evidence="1" id="KW-0472">Membrane</keyword>
<dbReference type="AlphaFoldDB" id="A0A3D8VT26"/>
<dbReference type="Gene3D" id="1.10.3730.20">
    <property type="match status" value="1"/>
</dbReference>
<protein>
    <submittedName>
        <fullName evidence="2">Ligand-binding protein SH3</fullName>
    </submittedName>
</protein>
<evidence type="ECO:0000256" key="1">
    <source>
        <dbReference type="RuleBase" id="RU003942"/>
    </source>
</evidence>
<dbReference type="Proteomes" id="UP000257032">
    <property type="component" value="Unassembled WGS sequence"/>
</dbReference>
<feature type="non-terminal residue" evidence="2">
    <location>
        <position position="44"/>
    </location>
</feature>
<evidence type="ECO:0000313" key="3">
    <source>
        <dbReference type="Proteomes" id="UP000257032"/>
    </source>
</evidence>
<dbReference type="EMBL" id="QTLC01000011">
    <property type="protein sequence ID" value="RDY72407.1"/>
    <property type="molecule type" value="Genomic_DNA"/>
</dbReference>
<comment type="similarity">
    <text evidence="1">Belongs to the drug/metabolite transporter (DMT) superfamily. Small multidrug resistance (SMR) (TC 2.A.7.1) family.</text>
</comment>
<accession>A0A3D8VT26</accession>
<evidence type="ECO:0000313" key="2">
    <source>
        <dbReference type="EMBL" id="RDY72407.1"/>
    </source>
</evidence>
<name>A0A3D8VT26_9BACI</name>
<keyword evidence="1" id="KW-0812">Transmembrane</keyword>
<comment type="subcellular location">
    <subcellularLocation>
        <location evidence="1">Cell membrane</location>
        <topology evidence="1">Multi-pass membrane protein</topology>
    </subcellularLocation>
</comment>
<sequence>MAWIYLFFGAFFEIGWAVGLKLSEGFTDPLFSTITVICIVISFT</sequence>
<reference evidence="2 3" key="1">
    <citation type="submission" date="2018-08" db="EMBL/GenBank/DDBJ databases">
        <title>Genome sequence of strict halophilic Halobacillus trueperi SS1 isolated from Lunsu, a salty water body of North West Himalayas.</title>
        <authorList>
            <person name="Gupta S."/>
            <person name="Sharma P."/>
            <person name="Dev K."/>
            <person name="Baumler D."/>
            <person name="Sourirajan A."/>
        </authorList>
    </citation>
    <scope>NUCLEOTIDE SEQUENCE [LARGE SCALE GENOMIC DNA]</scope>
    <source>
        <strain evidence="2 3">SS1</strain>
    </source>
</reference>
<dbReference type="InterPro" id="IPR045324">
    <property type="entry name" value="Small_multidrug_res"/>
</dbReference>
<dbReference type="RefSeq" id="WP_258871005.1">
    <property type="nucleotide sequence ID" value="NZ_QTLC01000011.1"/>
</dbReference>
<dbReference type="GO" id="GO:0022857">
    <property type="term" value="F:transmembrane transporter activity"/>
    <property type="evidence" value="ECO:0007669"/>
    <property type="project" value="InterPro"/>
</dbReference>